<keyword evidence="3" id="KW-0574">Periplasm</keyword>
<evidence type="ECO:0000259" key="4">
    <source>
        <dbReference type="SMART" id="SM00858"/>
    </source>
</evidence>
<dbReference type="InterPro" id="IPR039246">
    <property type="entry name" value="Flagellar_FlgA"/>
</dbReference>
<accession>A0A4P8L4N4</accession>
<evidence type="ECO:0000313" key="5">
    <source>
        <dbReference type="EMBL" id="QCQ22693.1"/>
    </source>
</evidence>
<comment type="subcellular location">
    <subcellularLocation>
        <location evidence="1">Periplasm</location>
    </subcellularLocation>
</comment>
<evidence type="ECO:0000256" key="1">
    <source>
        <dbReference type="ARBA" id="ARBA00004418"/>
    </source>
</evidence>
<keyword evidence="6" id="KW-1185">Reference proteome</keyword>
<dbReference type="SMART" id="SM00858">
    <property type="entry name" value="SAF"/>
    <property type="match status" value="1"/>
</dbReference>
<keyword evidence="5" id="KW-0969">Cilium</keyword>
<dbReference type="PANTHER" id="PTHR36307">
    <property type="entry name" value="FLAGELLA BASAL BODY P-RING FORMATION PROTEIN FLGA"/>
    <property type="match status" value="1"/>
</dbReference>
<reference evidence="5 6" key="1">
    <citation type="submission" date="2019-05" db="EMBL/GenBank/DDBJ databases">
        <title>The Complete Genome Sequence of the n-alkane-degrading Desulfoglaeba alkanexedens ALDC reveals multiple alkylsuccinate synthase gene clusters.</title>
        <authorList>
            <person name="Callaghan A.V."/>
            <person name="Davidova I.A."/>
            <person name="Duncan K.E."/>
            <person name="Morris B."/>
            <person name="McInerney M.J."/>
        </authorList>
    </citation>
    <scope>NUCLEOTIDE SEQUENCE [LARGE SCALE GENOMIC DNA]</scope>
    <source>
        <strain evidence="5 6">ALDC</strain>
    </source>
</reference>
<feature type="domain" description="SAF" evidence="4">
    <location>
        <begin position="221"/>
        <end position="283"/>
    </location>
</feature>
<keyword evidence="5" id="KW-0966">Cell projection</keyword>
<organism evidence="5 6">
    <name type="scientific">Desulfoglaeba alkanexedens ALDC</name>
    <dbReference type="NCBI Taxonomy" id="980445"/>
    <lineage>
        <taxon>Bacteria</taxon>
        <taxon>Pseudomonadati</taxon>
        <taxon>Thermodesulfobacteriota</taxon>
        <taxon>Syntrophobacteria</taxon>
        <taxon>Syntrophobacterales</taxon>
        <taxon>Syntrophobacteraceae</taxon>
        <taxon>Desulfoglaeba</taxon>
    </lineage>
</organism>
<proteinExistence type="predicted"/>
<dbReference type="InterPro" id="IPR017585">
    <property type="entry name" value="SAF_FlgA"/>
</dbReference>
<keyword evidence="2" id="KW-0732">Signal</keyword>
<dbReference type="PANTHER" id="PTHR36307:SF1">
    <property type="entry name" value="FLAGELLA BASAL BODY P-RING FORMATION PROTEIN FLGA"/>
    <property type="match status" value="1"/>
</dbReference>
<dbReference type="OrthoDB" id="5413434at2"/>
<protein>
    <submittedName>
        <fullName evidence="5">Flagellar basal body P-ring formation protein FlgA</fullName>
    </submittedName>
</protein>
<dbReference type="GO" id="GO:0042597">
    <property type="term" value="C:periplasmic space"/>
    <property type="evidence" value="ECO:0007669"/>
    <property type="project" value="UniProtKB-SubCell"/>
</dbReference>
<dbReference type="RefSeq" id="WP_137424977.1">
    <property type="nucleotide sequence ID" value="NZ_CP040098.1"/>
</dbReference>
<name>A0A4P8L4N4_9BACT</name>
<dbReference type="Gene3D" id="2.30.30.760">
    <property type="match status" value="1"/>
</dbReference>
<reference evidence="5 6" key="2">
    <citation type="submission" date="2019-05" db="EMBL/GenBank/DDBJ databases">
        <authorList>
            <person name="Suflita J.M."/>
            <person name="Marks C.R."/>
        </authorList>
    </citation>
    <scope>NUCLEOTIDE SEQUENCE [LARGE SCALE GENOMIC DNA]</scope>
    <source>
        <strain evidence="5 6">ALDC</strain>
    </source>
</reference>
<keyword evidence="5" id="KW-0282">Flagellum</keyword>
<dbReference type="Proteomes" id="UP000298602">
    <property type="component" value="Chromosome"/>
</dbReference>
<dbReference type="NCBIfam" id="TIGR03170">
    <property type="entry name" value="flgA_cterm"/>
    <property type="match status" value="1"/>
</dbReference>
<sequence length="346" mass="38577">MMVKRKHPPRGAGLRGMLLLLAAVLVWIAVMMPVGAPSAGALSPLERIEALPLVEAQGTTLTLLDLMVREDIPEDWREIMESLTVGDVPALGTEKFIQPENLRLYLERFFEAHGQDPSRTQIILPERIVVRRKSRLLELKEIEAIYRQFVRGNAPWNPEDIVIDRIRVSGLTTVPCGRLTHRVEASPEERYLGNVALTMRFSVDGEEERSLRVTGFVQVEQEVVRTTRPLNRDEAIGMDDVRVERLALTSEPGRYLSDLEQAVGKRVIRNIGTSEILDPSFLAKPLLITRGEPVTIVYQKPGLRLTARGQAREDGAAGDLVRVINLSSSKLLSCRVLDSGTVLVSP</sequence>
<dbReference type="Gene3D" id="3.90.1210.10">
    <property type="entry name" value="Antifreeze-like/N-acetylneuraminic acid synthase C-terminal domain"/>
    <property type="match status" value="1"/>
</dbReference>
<evidence type="ECO:0000313" key="6">
    <source>
        <dbReference type="Proteomes" id="UP000298602"/>
    </source>
</evidence>
<dbReference type="InterPro" id="IPR013974">
    <property type="entry name" value="SAF"/>
</dbReference>
<evidence type="ECO:0000256" key="2">
    <source>
        <dbReference type="ARBA" id="ARBA00022729"/>
    </source>
</evidence>
<dbReference type="EMBL" id="CP040098">
    <property type="protein sequence ID" value="QCQ22693.1"/>
    <property type="molecule type" value="Genomic_DNA"/>
</dbReference>
<dbReference type="GO" id="GO:0044780">
    <property type="term" value="P:bacterial-type flagellum assembly"/>
    <property type="evidence" value="ECO:0007669"/>
    <property type="project" value="InterPro"/>
</dbReference>
<dbReference type="Pfam" id="PF13144">
    <property type="entry name" value="ChapFlgA"/>
    <property type="match status" value="1"/>
</dbReference>
<dbReference type="CDD" id="cd11614">
    <property type="entry name" value="SAF_CpaB_FlgA_like"/>
    <property type="match status" value="1"/>
</dbReference>
<gene>
    <name evidence="5" type="primary">flgA</name>
    <name evidence="5" type="ORF">FDQ92_11235</name>
</gene>
<dbReference type="AlphaFoldDB" id="A0A4P8L4N4"/>
<dbReference type="KEGG" id="dax:FDQ92_11235"/>
<evidence type="ECO:0000256" key="3">
    <source>
        <dbReference type="ARBA" id="ARBA00022764"/>
    </source>
</evidence>